<feature type="transmembrane region" description="Helical" evidence="1">
    <location>
        <begin position="145"/>
        <end position="168"/>
    </location>
</feature>
<keyword evidence="3" id="KW-1185">Reference proteome</keyword>
<dbReference type="RefSeq" id="WP_007260192.1">
    <property type="nucleotide sequence ID" value="NZ_AOHZ01000068.1"/>
</dbReference>
<dbReference type="AlphaFoldDB" id="L9WVP5"/>
<gene>
    <name evidence="2" type="ORF">C493_14613</name>
</gene>
<proteinExistence type="predicted"/>
<keyword evidence="1" id="KW-0472">Membrane</keyword>
<evidence type="ECO:0000256" key="1">
    <source>
        <dbReference type="SAM" id="Phobius"/>
    </source>
</evidence>
<dbReference type="PATRIC" id="fig|1227499.3.peg.2996"/>
<feature type="transmembrane region" description="Helical" evidence="1">
    <location>
        <begin position="394"/>
        <end position="418"/>
    </location>
</feature>
<dbReference type="Proteomes" id="UP000011602">
    <property type="component" value="Unassembled WGS sequence"/>
</dbReference>
<feature type="transmembrane region" description="Helical" evidence="1">
    <location>
        <begin position="486"/>
        <end position="506"/>
    </location>
</feature>
<keyword evidence="1" id="KW-0812">Transmembrane</keyword>
<evidence type="ECO:0008006" key="4">
    <source>
        <dbReference type="Google" id="ProtNLM"/>
    </source>
</evidence>
<dbReference type="eggNOG" id="arCOG06311">
    <property type="taxonomic scope" value="Archaea"/>
</dbReference>
<protein>
    <recommendedName>
        <fullName evidence="4">ABC-2 type transport system permease protein</fullName>
    </recommendedName>
</protein>
<dbReference type="OrthoDB" id="293659at2157"/>
<sequence>MSDDTRRRVVRIARTERRRHRRAVDDSRSLRYLRHGSRLAVAFALAIGAYALGRELAAGTGTGSIPRGELALVAAVVVVATAWRSGRTFHTRFERIRPEFLLTTVSERTAAFGLLAFVAVRVAASLAAPTIGAAVGLAIGLRSPAVAFTATLAVGALAAVAIVGGCALRLGAHLAARRLARGRGRTLRDLLVALGWLPLLGGWLFLRTTSYSMAPVFAALESGPLSWPVDLALLGATGGSVRAATEPTHALAALAVLSFAVVPFVSATVALAGRSWVRDGETTRSSVVDDSRTLTDEPRLERLFGGRVSRPVRAVARKCWLAERRVHRGLLVAAYAFAFGALILLPIFGILGAPLFLWFVATLGLALGIAVGGQPVETEYQGLPMLLTTIDGRTYVHGTLLAGLLVGAPIVAAVVVPVGVLAPPTLAETAALAVAGVAICGCTAAVGLAVELTVDRAELGPVPSFFTDITVYAETGSSPFRRLGTIFAIASCTLLPAVVGNVPFVYDAGLLIGLSSEAVRVGSLLTTALAALVVSSVASRLAIGRYDEYRLG</sequence>
<evidence type="ECO:0000313" key="3">
    <source>
        <dbReference type="Proteomes" id="UP000011602"/>
    </source>
</evidence>
<name>L9WVP5_9EURY</name>
<feature type="transmembrane region" description="Helical" evidence="1">
    <location>
        <begin position="355"/>
        <end position="373"/>
    </location>
</feature>
<dbReference type="EMBL" id="AOHZ01000068">
    <property type="protein sequence ID" value="ELY53271.1"/>
    <property type="molecule type" value="Genomic_DNA"/>
</dbReference>
<feature type="transmembrane region" description="Helical" evidence="1">
    <location>
        <begin position="70"/>
        <end position="89"/>
    </location>
</feature>
<accession>L9WVP5</accession>
<feature type="transmembrane region" description="Helical" evidence="1">
    <location>
        <begin position="330"/>
        <end position="349"/>
    </location>
</feature>
<feature type="transmembrane region" description="Helical" evidence="1">
    <location>
        <begin position="430"/>
        <end position="450"/>
    </location>
</feature>
<evidence type="ECO:0000313" key="2">
    <source>
        <dbReference type="EMBL" id="ELY53271.1"/>
    </source>
</evidence>
<feature type="transmembrane region" description="Helical" evidence="1">
    <location>
        <begin position="250"/>
        <end position="272"/>
    </location>
</feature>
<keyword evidence="1" id="KW-1133">Transmembrane helix</keyword>
<reference evidence="2 3" key="1">
    <citation type="journal article" date="2014" name="PLoS Genet.">
        <title>Phylogenetically driven sequencing of extremely halophilic archaea reveals strategies for static and dynamic osmo-response.</title>
        <authorList>
            <person name="Becker E.A."/>
            <person name="Seitzer P.M."/>
            <person name="Tritt A."/>
            <person name="Larsen D."/>
            <person name="Krusor M."/>
            <person name="Yao A.I."/>
            <person name="Wu D."/>
            <person name="Madern D."/>
            <person name="Eisen J.A."/>
            <person name="Darling A.E."/>
            <person name="Facciotti M.T."/>
        </authorList>
    </citation>
    <scope>NUCLEOTIDE SEQUENCE [LARGE SCALE GENOMIC DNA]</scope>
    <source>
        <strain evidence="2 3">JCM 12255</strain>
    </source>
</reference>
<comment type="caution">
    <text evidence="2">The sequence shown here is derived from an EMBL/GenBank/DDBJ whole genome shotgun (WGS) entry which is preliminary data.</text>
</comment>
<organism evidence="2 3">
    <name type="scientific">Natronolimnohabitans innermongolicus JCM 12255</name>
    <dbReference type="NCBI Taxonomy" id="1227499"/>
    <lineage>
        <taxon>Archaea</taxon>
        <taxon>Methanobacteriati</taxon>
        <taxon>Methanobacteriota</taxon>
        <taxon>Stenosarchaea group</taxon>
        <taxon>Halobacteria</taxon>
        <taxon>Halobacteriales</taxon>
        <taxon>Natrialbaceae</taxon>
        <taxon>Natronolimnohabitans</taxon>
    </lineage>
</organism>
<feature type="transmembrane region" description="Helical" evidence="1">
    <location>
        <begin position="189"/>
        <end position="206"/>
    </location>
</feature>
<feature type="transmembrane region" description="Helical" evidence="1">
    <location>
        <begin position="518"/>
        <end position="543"/>
    </location>
</feature>
<feature type="transmembrane region" description="Helical" evidence="1">
    <location>
        <begin position="110"/>
        <end position="139"/>
    </location>
</feature>
<feature type="transmembrane region" description="Helical" evidence="1">
    <location>
        <begin position="39"/>
        <end position="58"/>
    </location>
</feature>